<dbReference type="EMBL" id="JAFIRN010000012">
    <property type="protein sequence ID" value="KAG5838190.1"/>
    <property type="molecule type" value="Genomic_DNA"/>
</dbReference>
<dbReference type="PROSITE" id="PS51021">
    <property type="entry name" value="BAR"/>
    <property type="match status" value="1"/>
</dbReference>
<comment type="caution">
    <text evidence="9">The sequence shown here is derived from an EMBL/GenBank/DDBJ whole genome shotgun (WGS) entry which is preliminary data.</text>
</comment>
<dbReference type="Proteomes" id="UP001044222">
    <property type="component" value="Chromosome 12"/>
</dbReference>
<evidence type="ECO:0000256" key="2">
    <source>
        <dbReference type="ARBA" id="ARBA00004496"/>
    </source>
</evidence>
<dbReference type="SUPFAM" id="SSF103657">
    <property type="entry name" value="BAR/IMD domain-like"/>
    <property type="match status" value="1"/>
</dbReference>
<evidence type="ECO:0000256" key="7">
    <source>
        <dbReference type="SAM" id="MobiDB-lite"/>
    </source>
</evidence>
<dbReference type="GO" id="GO:0012505">
    <property type="term" value="C:endomembrane system"/>
    <property type="evidence" value="ECO:0007669"/>
    <property type="project" value="UniProtKB-SubCell"/>
</dbReference>
<feature type="compositionally biased region" description="Polar residues" evidence="7">
    <location>
        <begin position="360"/>
        <end position="378"/>
    </location>
</feature>
<organism evidence="9 10">
    <name type="scientific">Anguilla anguilla</name>
    <name type="common">European freshwater eel</name>
    <name type="synonym">Muraena anguilla</name>
    <dbReference type="NCBI Taxonomy" id="7936"/>
    <lineage>
        <taxon>Eukaryota</taxon>
        <taxon>Metazoa</taxon>
        <taxon>Chordata</taxon>
        <taxon>Craniata</taxon>
        <taxon>Vertebrata</taxon>
        <taxon>Euteleostomi</taxon>
        <taxon>Actinopterygii</taxon>
        <taxon>Neopterygii</taxon>
        <taxon>Teleostei</taxon>
        <taxon>Anguilliformes</taxon>
        <taxon>Anguillidae</taxon>
        <taxon>Anguilla</taxon>
    </lineage>
</organism>
<dbReference type="GO" id="GO:0006911">
    <property type="term" value="P:phagocytosis, engulfment"/>
    <property type="evidence" value="ECO:0007669"/>
    <property type="project" value="TreeGrafter"/>
</dbReference>
<proteinExistence type="predicted"/>
<dbReference type="PANTHER" id="PTHR46514:SF1">
    <property type="entry name" value="BRIDGING INTEGRATOR 2"/>
    <property type="match status" value="1"/>
</dbReference>
<dbReference type="FunFam" id="1.20.1270.60:FF:000013">
    <property type="entry name" value="Amphiphysin isoform 2"/>
    <property type="match status" value="1"/>
</dbReference>
<dbReference type="GO" id="GO:0005543">
    <property type="term" value="F:phospholipid binding"/>
    <property type="evidence" value="ECO:0007669"/>
    <property type="project" value="TreeGrafter"/>
</dbReference>
<comment type="subcellular location">
    <subcellularLocation>
        <location evidence="2">Cytoplasm</location>
    </subcellularLocation>
    <subcellularLocation>
        <location evidence="1">Endomembrane system</location>
    </subcellularLocation>
</comment>
<dbReference type="GO" id="GO:0005737">
    <property type="term" value="C:cytoplasm"/>
    <property type="evidence" value="ECO:0007669"/>
    <property type="project" value="UniProtKB-SubCell"/>
</dbReference>
<evidence type="ECO:0000256" key="6">
    <source>
        <dbReference type="ARBA" id="ARBA00023136"/>
    </source>
</evidence>
<keyword evidence="4" id="KW-0963">Cytoplasm</keyword>
<name>A0A9D3LW84_ANGAN</name>
<dbReference type="AlphaFoldDB" id="A0A9D3LW84"/>
<keyword evidence="5" id="KW-0175">Coiled coil</keyword>
<keyword evidence="10" id="KW-1185">Reference proteome</keyword>
<protein>
    <recommendedName>
        <fullName evidence="8">BAR domain-containing protein</fullName>
    </recommendedName>
</protein>
<accession>A0A9D3LW84</accession>
<evidence type="ECO:0000256" key="1">
    <source>
        <dbReference type="ARBA" id="ARBA00004308"/>
    </source>
</evidence>
<dbReference type="Gene3D" id="1.20.1270.60">
    <property type="entry name" value="Arfaptin homology (AH) domain/BAR domain"/>
    <property type="match status" value="1"/>
</dbReference>
<keyword evidence="3" id="KW-0728">SH3 domain</keyword>
<dbReference type="InterPro" id="IPR004148">
    <property type="entry name" value="BAR_dom"/>
</dbReference>
<dbReference type="InterPro" id="IPR027267">
    <property type="entry name" value="AH/BAR_dom_sf"/>
</dbReference>
<feature type="compositionally biased region" description="Low complexity" evidence="7">
    <location>
        <begin position="274"/>
        <end position="286"/>
    </location>
</feature>
<dbReference type="GO" id="GO:0001891">
    <property type="term" value="C:phagocytic cup"/>
    <property type="evidence" value="ECO:0007669"/>
    <property type="project" value="TreeGrafter"/>
</dbReference>
<feature type="region of interest" description="Disordered" evidence="7">
    <location>
        <begin position="265"/>
        <end position="485"/>
    </location>
</feature>
<feature type="compositionally biased region" description="Low complexity" evidence="7">
    <location>
        <begin position="326"/>
        <end position="337"/>
    </location>
</feature>
<feature type="compositionally biased region" description="Polar residues" evidence="7">
    <location>
        <begin position="412"/>
        <end position="422"/>
    </location>
</feature>
<evidence type="ECO:0000256" key="4">
    <source>
        <dbReference type="ARBA" id="ARBA00022490"/>
    </source>
</evidence>
<reference evidence="9" key="1">
    <citation type="submission" date="2021-01" db="EMBL/GenBank/DDBJ databases">
        <title>A chromosome-scale assembly of European eel, Anguilla anguilla.</title>
        <authorList>
            <person name="Henkel C."/>
            <person name="Jong-Raadsen S.A."/>
            <person name="Dufour S."/>
            <person name="Weltzien F.-A."/>
            <person name="Palstra A.P."/>
            <person name="Pelster B."/>
            <person name="Spaink H.P."/>
            <person name="Van Den Thillart G.E."/>
            <person name="Jansen H."/>
            <person name="Zahm M."/>
            <person name="Klopp C."/>
            <person name="Cedric C."/>
            <person name="Louis A."/>
            <person name="Berthelot C."/>
            <person name="Parey E."/>
            <person name="Roest Crollius H."/>
            <person name="Montfort J."/>
            <person name="Robinson-Rechavi M."/>
            <person name="Bucao C."/>
            <person name="Bouchez O."/>
            <person name="Gislard M."/>
            <person name="Lluch J."/>
            <person name="Milhes M."/>
            <person name="Lampietro C."/>
            <person name="Lopez Roques C."/>
            <person name="Donnadieu C."/>
            <person name="Braasch I."/>
            <person name="Desvignes T."/>
            <person name="Postlethwait J."/>
            <person name="Bobe J."/>
            <person name="Guiguen Y."/>
            <person name="Dirks R."/>
        </authorList>
    </citation>
    <scope>NUCLEOTIDE SEQUENCE</scope>
    <source>
        <strain evidence="9">Tag_6206</strain>
        <tissue evidence="9">Liver</tissue>
    </source>
</reference>
<dbReference type="GO" id="GO:0002102">
    <property type="term" value="C:podosome"/>
    <property type="evidence" value="ECO:0007669"/>
    <property type="project" value="TreeGrafter"/>
</dbReference>
<gene>
    <name evidence="9" type="ORF">ANANG_G00221160</name>
</gene>
<dbReference type="SMART" id="SM00721">
    <property type="entry name" value="BAR"/>
    <property type="match status" value="1"/>
</dbReference>
<dbReference type="GO" id="GO:0097320">
    <property type="term" value="P:plasma membrane tubulation"/>
    <property type="evidence" value="ECO:0007669"/>
    <property type="project" value="TreeGrafter"/>
</dbReference>
<dbReference type="InterPro" id="IPR003005">
    <property type="entry name" value="Amphiphysin"/>
</dbReference>
<dbReference type="PRINTS" id="PR01251">
    <property type="entry name" value="AMPHIPHYSIN"/>
</dbReference>
<dbReference type="PANTHER" id="PTHR46514">
    <property type="entry name" value="AMPHIPHYSIN"/>
    <property type="match status" value="1"/>
</dbReference>
<feature type="domain" description="BAR" evidence="8">
    <location>
        <begin position="35"/>
        <end position="251"/>
    </location>
</feature>
<evidence type="ECO:0000313" key="9">
    <source>
        <dbReference type="EMBL" id="KAG5838190.1"/>
    </source>
</evidence>
<dbReference type="Pfam" id="PF03114">
    <property type="entry name" value="BAR"/>
    <property type="match status" value="1"/>
</dbReference>
<evidence type="ECO:0000256" key="3">
    <source>
        <dbReference type="ARBA" id="ARBA00022443"/>
    </source>
</evidence>
<dbReference type="GO" id="GO:0071800">
    <property type="term" value="P:podosome assembly"/>
    <property type="evidence" value="ECO:0007669"/>
    <property type="project" value="TreeGrafter"/>
</dbReference>
<evidence type="ECO:0000259" key="8">
    <source>
        <dbReference type="PROSITE" id="PS51021"/>
    </source>
</evidence>
<sequence length="485" mass="54175">MAEGKSDSNCNVSPGGAGHFAKRFQRSLSRAQEKVLQKLGKSAETKDEQFDLYVQNLIKQQTDGNRLFKDLKTYYNSVKAMREASKRLSQTLLDVYEPDWIGDDDLPAIVEGEDLLWIDYEEKLADQVVRTMDTYMCQFPDVKERVAKRGRKLVDYDSSRHNLEVLKNAKKKDEAKIAKAEEEFAYSQSVFDEINTELRQDLPVLYQSRIGCYVTVFENLSSLQEVFHKEMNAFNSELHGMMKSLETQHSDKVFIIKGLQRSASKNSKKRRSFRISSPFQSSSPFPALDQSISPVRTLKRSSRSFKEDLEAEPPANEQAADPTSLPAEEVGPAAPEETSSEKLEEEEIEEDEKKEEDPTVDQSDQNSDQPSASPSTDPGASEPRIINGTQEDPPAPLATPEDLEPKGEETGDATSSTGNLQNGPDVDGEVLKGDISQDVEELHIREEEAEGIAAGEEKSHLVGEQEPQKPKRAIQADEAQGVEAQ</sequence>
<feature type="compositionally biased region" description="Basic and acidic residues" evidence="7">
    <location>
        <begin position="455"/>
        <end position="469"/>
    </location>
</feature>
<keyword evidence="6" id="KW-0472">Membrane</keyword>
<evidence type="ECO:0000313" key="10">
    <source>
        <dbReference type="Proteomes" id="UP001044222"/>
    </source>
</evidence>
<feature type="compositionally biased region" description="Acidic residues" evidence="7">
    <location>
        <begin position="343"/>
        <end position="354"/>
    </location>
</feature>
<evidence type="ECO:0000256" key="5">
    <source>
        <dbReference type="ARBA" id="ARBA00023054"/>
    </source>
</evidence>